<evidence type="ECO:0000256" key="4">
    <source>
        <dbReference type="ARBA" id="ARBA00022842"/>
    </source>
</evidence>
<dbReference type="SUPFAM" id="SSF48239">
    <property type="entry name" value="Terpenoid cyclases/Protein prenyltransferases"/>
    <property type="match status" value="1"/>
</dbReference>
<dbReference type="SFLD" id="SFLDG01019">
    <property type="entry name" value="Terpene_Cyclase_Like_1_C_Termi"/>
    <property type="match status" value="1"/>
</dbReference>
<dbReference type="InterPro" id="IPR036965">
    <property type="entry name" value="Terpene_synth_N_sf"/>
</dbReference>
<dbReference type="Pfam" id="PF01397">
    <property type="entry name" value="Terpene_synth"/>
    <property type="match status" value="1"/>
</dbReference>
<dbReference type="Proteomes" id="UP000834106">
    <property type="component" value="Chromosome 1"/>
</dbReference>
<dbReference type="Pfam" id="PF03936">
    <property type="entry name" value="Terpene_synth_C"/>
    <property type="match status" value="1"/>
</dbReference>
<dbReference type="Pfam" id="PF01556">
    <property type="entry name" value="DnaJ_C"/>
    <property type="match status" value="1"/>
</dbReference>
<dbReference type="Gene3D" id="1.10.600.10">
    <property type="entry name" value="Farnesyl Diphosphate Synthase"/>
    <property type="match status" value="1"/>
</dbReference>
<evidence type="ECO:0000256" key="5">
    <source>
        <dbReference type="ARBA" id="ARBA00023186"/>
    </source>
</evidence>
<evidence type="ECO:0000256" key="6">
    <source>
        <dbReference type="ARBA" id="ARBA00023239"/>
    </source>
</evidence>
<dbReference type="InterPro" id="IPR001906">
    <property type="entry name" value="Terpene_synth_N"/>
</dbReference>
<accession>A0AAD1YR32</accession>
<dbReference type="SUPFAM" id="SSF48576">
    <property type="entry name" value="Terpenoid synthases"/>
    <property type="match status" value="1"/>
</dbReference>
<keyword evidence="9" id="KW-1185">Reference proteome</keyword>
<dbReference type="InterPro" id="IPR018253">
    <property type="entry name" value="DnaJ_domain_CS"/>
</dbReference>
<organism evidence="8 9">
    <name type="scientific">Fraxinus pennsylvanica</name>
    <dbReference type="NCBI Taxonomy" id="56036"/>
    <lineage>
        <taxon>Eukaryota</taxon>
        <taxon>Viridiplantae</taxon>
        <taxon>Streptophyta</taxon>
        <taxon>Embryophyta</taxon>
        <taxon>Tracheophyta</taxon>
        <taxon>Spermatophyta</taxon>
        <taxon>Magnoliopsida</taxon>
        <taxon>eudicotyledons</taxon>
        <taxon>Gunneridae</taxon>
        <taxon>Pentapetalae</taxon>
        <taxon>asterids</taxon>
        <taxon>lamiids</taxon>
        <taxon>Lamiales</taxon>
        <taxon>Oleaceae</taxon>
        <taxon>Oleeae</taxon>
        <taxon>Fraxinus</taxon>
    </lineage>
</organism>
<dbReference type="InterPro" id="IPR036869">
    <property type="entry name" value="J_dom_sf"/>
</dbReference>
<dbReference type="GO" id="GO:0010333">
    <property type="term" value="F:terpene synthase activity"/>
    <property type="evidence" value="ECO:0007669"/>
    <property type="project" value="InterPro"/>
</dbReference>
<dbReference type="InterPro" id="IPR044814">
    <property type="entry name" value="Terpene_cyclase_plant_C1"/>
</dbReference>
<dbReference type="InterPro" id="IPR050148">
    <property type="entry name" value="Terpene_synthase-like"/>
</dbReference>
<dbReference type="FunFam" id="2.60.260.20:FF:000006">
    <property type="entry name" value="DnaJ subfamily B member 13"/>
    <property type="match status" value="1"/>
</dbReference>
<evidence type="ECO:0000256" key="1">
    <source>
        <dbReference type="ARBA" id="ARBA00001946"/>
    </source>
</evidence>
<keyword evidence="3" id="KW-0479">Metal-binding</keyword>
<evidence type="ECO:0000256" key="2">
    <source>
        <dbReference type="ARBA" id="ARBA00004721"/>
    </source>
</evidence>
<name>A0AAD1YR32_9LAMI</name>
<feature type="domain" description="J" evidence="7">
    <location>
        <begin position="590"/>
        <end position="656"/>
    </location>
</feature>
<keyword evidence="5" id="KW-0143">Chaperone</keyword>
<dbReference type="CDD" id="cd06257">
    <property type="entry name" value="DnaJ"/>
    <property type="match status" value="1"/>
</dbReference>
<dbReference type="PROSITE" id="PS00636">
    <property type="entry name" value="DNAJ_1"/>
    <property type="match status" value="1"/>
</dbReference>
<dbReference type="InterPro" id="IPR034741">
    <property type="entry name" value="Terpene_cyclase-like_1_C"/>
</dbReference>
<dbReference type="PANTHER" id="PTHR31225">
    <property type="entry name" value="OS04G0344100 PROTEIN-RELATED"/>
    <property type="match status" value="1"/>
</dbReference>
<dbReference type="SUPFAM" id="SSF49493">
    <property type="entry name" value="HSP40/DnaJ peptide-binding domain"/>
    <property type="match status" value="2"/>
</dbReference>
<sequence>MASALVENATNCEKKIVRPVANFSPSLWGEQFINFAFDSELAEKYAKEIEGLKDEVRSMLKAPGKDMIETMNLIETLERLGVSYHLEDDIEELLERFFNLNSNYADEAYDLYTVALHFRLYRQHGYRLSCRVFDKFVDENGKFKETIKSDARGLLSLYEAAYLRVHGEDILEDALAFSTDNLKSMTPNLTSPLGKQIAHALVQCIHFGNPRIEAHNFISIYQEDESKNEVLLRFAKLDYNSLQMLHKQELYEVSRWWKELDLVSILPYARDRAVECFFWAMGVYHEPQYSVARIMLTKTIAMTSIIDDTYDAYGTVEELEVFTEAIQRWDISEIDRLPEYIKPFYNALLNLYEQFDEELSKEGRSYAIYYAKEALKELVRTYYVEAKWFIEGYLPPFSEYMSNALITCTYVYHTTTSLLGMKSVTKEQFEWLSNKPKMLVSSLIICRLIDDIATYEVEKERGQIATGIESYMKENVSPLSFEAAVNDRVHNVVQGVITQLPTRVIERSRTTVISEIDSLFYEPVDKRSISLGRWSKFSSALIVKQAATLPQQRQIQVLLLRSSTKPGCRWVVERIDHCIVVAADPRLVEMERERRQVDKSAKDDDLKKAYRKLAMKWHPDKNPNNKKEAEAKFKQISEAYDVLSDPQKRAIYDQYGEEGLKGQVPPPDAGGAGGPTFFSTGGGPTSFRFNTRNADDIFNEFFGFSSPFGGMGGGGSGMRSSRFGGMFDDNMFASYGEGGGGGYQSALRKGAPIEQKLPCTLEELYKGTTKKMKISREILDASGKTTPVEEILTINIKPGWKKGTKITFQEKGNEHPNQIPSDLVFIVDEKPHRTFTRDGNDLVFTQKISLMEALTGCTVQVTTLDGRNLTIPINNVIHTNYEEVVPREGMPISKDPTKKVHPFGVLEFMG</sequence>
<dbReference type="PRINTS" id="PR00625">
    <property type="entry name" value="JDOMAIN"/>
</dbReference>
<dbReference type="FunFam" id="1.10.600.10:FF:000007">
    <property type="entry name" value="Isoprene synthase, chloroplastic"/>
    <property type="match status" value="1"/>
</dbReference>
<keyword evidence="6" id="KW-0456">Lyase</keyword>
<dbReference type="Pfam" id="PF00226">
    <property type="entry name" value="DnaJ"/>
    <property type="match status" value="1"/>
</dbReference>
<dbReference type="InterPro" id="IPR001623">
    <property type="entry name" value="DnaJ_domain"/>
</dbReference>
<gene>
    <name evidence="8" type="ORF">FPE_LOCUS2324</name>
</gene>
<dbReference type="AlphaFoldDB" id="A0AAD1YR32"/>
<dbReference type="SMART" id="SM00271">
    <property type="entry name" value="DnaJ"/>
    <property type="match status" value="1"/>
</dbReference>
<dbReference type="SUPFAM" id="SSF46565">
    <property type="entry name" value="Chaperone J-domain"/>
    <property type="match status" value="1"/>
</dbReference>
<dbReference type="GO" id="GO:0051082">
    <property type="term" value="F:unfolded protein binding"/>
    <property type="evidence" value="ECO:0007669"/>
    <property type="project" value="InterPro"/>
</dbReference>
<dbReference type="Gene3D" id="1.10.287.110">
    <property type="entry name" value="DnaJ domain"/>
    <property type="match status" value="1"/>
</dbReference>
<dbReference type="GO" id="GO:0016102">
    <property type="term" value="P:diterpenoid biosynthetic process"/>
    <property type="evidence" value="ECO:0007669"/>
    <property type="project" value="InterPro"/>
</dbReference>
<dbReference type="InterPro" id="IPR008949">
    <property type="entry name" value="Isoprenoid_synthase_dom_sf"/>
</dbReference>
<dbReference type="PANTHER" id="PTHR31225:SF93">
    <property type="entry name" value="ALPHA-HUMULENE_(-)-(E)-BETA-CARYOPHYLLENE SYNTHASE"/>
    <property type="match status" value="1"/>
</dbReference>
<protein>
    <recommendedName>
        <fullName evidence="7">J domain-containing protein</fullName>
    </recommendedName>
</protein>
<dbReference type="InterPro" id="IPR002939">
    <property type="entry name" value="DnaJ_C"/>
</dbReference>
<dbReference type="FunFam" id="2.60.260.20:FF:000002">
    <property type="entry name" value="Dnaj homolog subfamily b member"/>
    <property type="match status" value="1"/>
</dbReference>
<dbReference type="SFLD" id="SFLDS00005">
    <property type="entry name" value="Isoprenoid_Synthase_Type_I"/>
    <property type="match status" value="1"/>
</dbReference>
<dbReference type="Gene3D" id="2.60.260.20">
    <property type="entry name" value="Urease metallochaperone UreE, N-terminal domain"/>
    <property type="match status" value="2"/>
</dbReference>
<dbReference type="CDD" id="cd00684">
    <property type="entry name" value="Terpene_cyclase_plant_C1"/>
    <property type="match status" value="1"/>
</dbReference>
<dbReference type="GO" id="GO:0000287">
    <property type="term" value="F:magnesium ion binding"/>
    <property type="evidence" value="ECO:0007669"/>
    <property type="project" value="InterPro"/>
</dbReference>
<proteinExistence type="predicted"/>
<evidence type="ECO:0000259" key="7">
    <source>
        <dbReference type="PROSITE" id="PS50076"/>
    </source>
</evidence>
<reference evidence="8" key="1">
    <citation type="submission" date="2023-05" db="EMBL/GenBank/DDBJ databases">
        <authorList>
            <person name="Huff M."/>
        </authorList>
    </citation>
    <scope>NUCLEOTIDE SEQUENCE</scope>
</reference>
<evidence type="ECO:0000313" key="9">
    <source>
        <dbReference type="Proteomes" id="UP000834106"/>
    </source>
</evidence>
<dbReference type="InterPro" id="IPR005630">
    <property type="entry name" value="Terpene_synthase_metal-bd"/>
</dbReference>
<dbReference type="FunFam" id="1.50.10.130:FF:000001">
    <property type="entry name" value="Isoprene synthase, chloroplastic"/>
    <property type="match status" value="1"/>
</dbReference>
<dbReference type="CDD" id="cd10747">
    <property type="entry name" value="DnaJ_C"/>
    <property type="match status" value="1"/>
</dbReference>
<dbReference type="PROSITE" id="PS50076">
    <property type="entry name" value="DNAJ_2"/>
    <property type="match status" value="1"/>
</dbReference>
<dbReference type="InterPro" id="IPR008971">
    <property type="entry name" value="HSP40/DnaJ_pept-bd"/>
</dbReference>
<dbReference type="EMBL" id="OU503036">
    <property type="protein sequence ID" value="CAI9754893.1"/>
    <property type="molecule type" value="Genomic_DNA"/>
</dbReference>
<evidence type="ECO:0000313" key="8">
    <source>
        <dbReference type="EMBL" id="CAI9754893.1"/>
    </source>
</evidence>
<comment type="cofactor">
    <cofactor evidence="1">
        <name>Mg(2+)</name>
        <dbReference type="ChEBI" id="CHEBI:18420"/>
    </cofactor>
</comment>
<dbReference type="FunFam" id="1.10.287.110:FF:000020">
    <property type="entry name" value="DnaJ subfamily B member 13"/>
    <property type="match status" value="1"/>
</dbReference>
<keyword evidence="4" id="KW-0460">Magnesium</keyword>
<dbReference type="InterPro" id="IPR008930">
    <property type="entry name" value="Terpenoid_cyclase/PrenylTrfase"/>
</dbReference>
<evidence type="ECO:0000256" key="3">
    <source>
        <dbReference type="ARBA" id="ARBA00022723"/>
    </source>
</evidence>
<dbReference type="Gene3D" id="1.50.10.130">
    <property type="entry name" value="Terpene synthase, N-terminal domain"/>
    <property type="match status" value="1"/>
</dbReference>
<comment type="pathway">
    <text evidence="2">Secondary metabolite biosynthesis; terpenoid biosynthesis.</text>
</comment>
<dbReference type="GO" id="GO:0006457">
    <property type="term" value="P:protein folding"/>
    <property type="evidence" value="ECO:0007669"/>
    <property type="project" value="InterPro"/>
</dbReference>